<name>A0A0F9SLH4_9ZZZZ</name>
<dbReference type="AlphaFoldDB" id="A0A0F9SLH4"/>
<comment type="caution">
    <text evidence="1">The sequence shown here is derived from an EMBL/GenBank/DDBJ whole genome shotgun (WGS) entry which is preliminary data.</text>
</comment>
<gene>
    <name evidence="1" type="ORF">LCGC14_0436840</name>
</gene>
<organism evidence="1">
    <name type="scientific">marine sediment metagenome</name>
    <dbReference type="NCBI Taxonomy" id="412755"/>
    <lineage>
        <taxon>unclassified sequences</taxon>
        <taxon>metagenomes</taxon>
        <taxon>ecological metagenomes</taxon>
    </lineage>
</organism>
<evidence type="ECO:0000313" key="1">
    <source>
        <dbReference type="EMBL" id="KKN69860.1"/>
    </source>
</evidence>
<accession>A0A0F9SLH4</accession>
<sequence>MMLTLLGERQSEELDAMLAEFVTRIDRAKFLRLCLASIRVVSADVGWTAEEYLRDVFETQEAFDEAAGVT</sequence>
<reference evidence="1" key="1">
    <citation type="journal article" date="2015" name="Nature">
        <title>Complex archaea that bridge the gap between prokaryotes and eukaryotes.</title>
        <authorList>
            <person name="Spang A."/>
            <person name="Saw J.H."/>
            <person name="Jorgensen S.L."/>
            <person name="Zaremba-Niedzwiedzka K."/>
            <person name="Martijn J."/>
            <person name="Lind A.E."/>
            <person name="van Eijk R."/>
            <person name="Schleper C."/>
            <person name="Guy L."/>
            <person name="Ettema T.J."/>
        </authorList>
    </citation>
    <scope>NUCLEOTIDE SEQUENCE</scope>
</reference>
<dbReference type="EMBL" id="LAZR01000417">
    <property type="protein sequence ID" value="KKN69860.1"/>
    <property type="molecule type" value="Genomic_DNA"/>
</dbReference>
<proteinExistence type="predicted"/>
<protein>
    <submittedName>
        <fullName evidence="1">Uncharacterized protein</fullName>
    </submittedName>
</protein>